<evidence type="ECO:0000259" key="4">
    <source>
        <dbReference type="SMART" id="SM01329"/>
    </source>
</evidence>
<proteinExistence type="inferred from homology"/>
<evidence type="ECO:0000256" key="3">
    <source>
        <dbReference type="ARBA" id="ARBA00022532"/>
    </source>
</evidence>
<sequence>MATEYLFIVYLQPPPAKYGGRHTVTLIPGDGIGPELLNHVRELFRFSCVPVDFEVVHVDSASTSEDDINNAITAIRRNGVALKGNIETNHTMPSNHKSRNNLLRLSLMSDGRVPQIWPMTVHLDRFTSVRSQHSCHFLSLSTSLDLYANVMHCQSLPGVQTRHKNIDIIIIRENTEGEYSSLEHESVTGVVESLKIITRNNSLRIADYAFKLAREKGRRRVTAVHKANIMKLADGLFLQCCKEVASGYPDIEFDSMIVDNTTMQLVSRPHQFDVMVMPNLYGNVVSNVCAGLVGGPGLVPGANYGRDYAVFETATRNTGKSIANRNIANPTAMLLASCLMLDHLKLHDYANMLHTVDIGGQGTTSEVVQSIMRIIQSGGPLTTEI</sequence>
<dbReference type="SUPFAM" id="SSF53659">
    <property type="entry name" value="Isocitrate/Isopropylmalate dehydrogenase-like"/>
    <property type="match status" value="1"/>
</dbReference>
<dbReference type="InterPro" id="IPR024084">
    <property type="entry name" value="IsoPropMal-DH-like_dom"/>
</dbReference>
<gene>
    <name evidence="5" type="ORF">H4Q32_015732</name>
</gene>
<accession>A0ABQ8LH82</accession>
<evidence type="ECO:0000313" key="5">
    <source>
        <dbReference type="EMBL" id="KAI2649724.1"/>
    </source>
</evidence>
<name>A0ABQ8LH82_LABRO</name>
<protein>
    <submittedName>
        <fullName evidence="5">Isocitrate dehydrogenase [NAD] subunit gamma 1, mitochondrial</fullName>
    </submittedName>
</protein>
<evidence type="ECO:0000256" key="1">
    <source>
        <dbReference type="ARBA" id="ARBA00007769"/>
    </source>
</evidence>
<dbReference type="EMBL" id="JACTAM010000023">
    <property type="protein sequence ID" value="KAI2649724.1"/>
    <property type="molecule type" value="Genomic_DNA"/>
</dbReference>
<evidence type="ECO:0000256" key="2">
    <source>
        <dbReference type="ARBA" id="ARBA00011525"/>
    </source>
</evidence>
<feature type="domain" description="Isopropylmalate dehydrogenase-like" evidence="4">
    <location>
        <begin position="23"/>
        <end position="371"/>
    </location>
</feature>
<evidence type="ECO:0000313" key="6">
    <source>
        <dbReference type="Proteomes" id="UP000830375"/>
    </source>
</evidence>
<dbReference type="InterPro" id="IPR019818">
    <property type="entry name" value="IsoCit/isopropylmalate_DH_CS"/>
</dbReference>
<reference evidence="5 6" key="1">
    <citation type="submission" date="2022-01" db="EMBL/GenBank/DDBJ databases">
        <title>A high-quality chromosome-level genome assembly of rohu carp, Labeo rohita.</title>
        <authorList>
            <person name="Arick M.A. II"/>
            <person name="Hsu C.-Y."/>
            <person name="Magbanua Z."/>
            <person name="Pechanova O."/>
            <person name="Grover C."/>
            <person name="Miller E."/>
            <person name="Thrash A."/>
            <person name="Ezzel L."/>
            <person name="Alam S."/>
            <person name="Benzie J."/>
            <person name="Hamilton M."/>
            <person name="Karsi A."/>
            <person name="Lawrence M.L."/>
            <person name="Peterson D.G."/>
        </authorList>
    </citation>
    <scope>NUCLEOTIDE SEQUENCE [LARGE SCALE GENOMIC DNA]</scope>
    <source>
        <strain evidence="6">BAU-BD-2019</strain>
        <tissue evidence="5">Blood</tissue>
    </source>
</reference>
<dbReference type="Proteomes" id="UP000830375">
    <property type="component" value="Unassembled WGS sequence"/>
</dbReference>
<dbReference type="Gene3D" id="3.40.718.10">
    <property type="entry name" value="Isopropylmalate Dehydrogenase"/>
    <property type="match status" value="2"/>
</dbReference>
<dbReference type="SMART" id="SM01329">
    <property type="entry name" value="Iso_dh"/>
    <property type="match status" value="1"/>
</dbReference>
<dbReference type="Pfam" id="PF00180">
    <property type="entry name" value="Iso_dh"/>
    <property type="match status" value="1"/>
</dbReference>
<dbReference type="PROSITE" id="PS00470">
    <property type="entry name" value="IDH_IMDH"/>
    <property type="match status" value="1"/>
</dbReference>
<dbReference type="PANTHER" id="PTHR11835">
    <property type="entry name" value="DECARBOXYLATING DEHYDROGENASES-ISOCITRATE, ISOPROPYLMALATE, TARTRATE"/>
    <property type="match status" value="1"/>
</dbReference>
<comment type="subunit">
    <text evidence="2">Heterooligomer of subunits alpha (IDH3A), beta (IDH3B), and gamma (IDH3G) in the apparent ratio of 2:1:1. The heterodimer containing one IDH3A and one IDH3B subunit and the heterodimer containing one IDH3A and one IDH3G subunit assemble into a heterotetramer (which contains two subunits of IDH3A, one of IDH3B and one of IDH3G) and further into the heterooctamer.</text>
</comment>
<comment type="caution">
    <text evidence="5">The sequence shown here is derived from an EMBL/GenBank/DDBJ whole genome shotgun (WGS) entry which is preliminary data.</text>
</comment>
<keyword evidence="6" id="KW-1185">Reference proteome</keyword>
<organism evidence="5 6">
    <name type="scientific">Labeo rohita</name>
    <name type="common">Indian major carp</name>
    <name type="synonym">Cyprinus rohita</name>
    <dbReference type="NCBI Taxonomy" id="84645"/>
    <lineage>
        <taxon>Eukaryota</taxon>
        <taxon>Metazoa</taxon>
        <taxon>Chordata</taxon>
        <taxon>Craniata</taxon>
        <taxon>Vertebrata</taxon>
        <taxon>Euteleostomi</taxon>
        <taxon>Actinopterygii</taxon>
        <taxon>Neopterygii</taxon>
        <taxon>Teleostei</taxon>
        <taxon>Ostariophysi</taxon>
        <taxon>Cypriniformes</taxon>
        <taxon>Cyprinidae</taxon>
        <taxon>Labeoninae</taxon>
        <taxon>Labeonini</taxon>
        <taxon>Labeo</taxon>
    </lineage>
</organism>
<keyword evidence="3" id="KW-0816">Tricarboxylic acid cycle</keyword>
<comment type="similarity">
    <text evidence="1">Belongs to the isocitrate and isopropylmalate dehydrogenases family.</text>
</comment>
<dbReference type="PANTHER" id="PTHR11835:SF60">
    <property type="entry name" value="ISOCITRATE DEHYDROGENASE [NAD] SUBUNIT, MITOCHONDRIAL"/>
    <property type="match status" value="1"/>
</dbReference>